<dbReference type="Proteomes" id="UP001221150">
    <property type="component" value="Unassembled WGS sequence"/>
</dbReference>
<feature type="compositionally biased region" description="Basic and acidic residues" evidence="1">
    <location>
        <begin position="44"/>
        <end position="55"/>
    </location>
</feature>
<evidence type="ECO:0000313" key="3">
    <source>
        <dbReference type="EMBL" id="MDF3302151.1"/>
    </source>
</evidence>
<evidence type="ECO:0000256" key="2">
    <source>
        <dbReference type="SAM" id="Phobius"/>
    </source>
</evidence>
<evidence type="ECO:0000313" key="4">
    <source>
        <dbReference type="Proteomes" id="UP001221150"/>
    </source>
</evidence>
<feature type="region of interest" description="Disordered" evidence="1">
    <location>
        <begin position="72"/>
        <end position="101"/>
    </location>
</feature>
<comment type="caution">
    <text evidence="3">The sequence shown here is derived from an EMBL/GenBank/DDBJ whole genome shotgun (WGS) entry which is preliminary data.</text>
</comment>
<feature type="compositionally biased region" description="Basic and acidic residues" evidence="1">
    <location>
        <begin position="91"/>
        <end position="101"/>
    </location>
</feature>
<keyword evidence="2" id="KW-0812">Transmembrane</keyword>
<gene>
    <name evidence="3" type="ORF">P3H78_26675</name>
</gene>
<keyword evidence="2" id="KW-0472">Membrane</keyword>
<protein>
    <submittedName>
        <fullName evidence="3">Circumsporozoite protein</fullName>
    </submittedName>
</protein>
<name>A0ABT6ACU2_9ACTN</name>
<proteinExistence type="predicted"/>
<reference evidence="3 4" key="1">
    <citation type="submission" date="2023-03" db="EMBL/GenBank/DDBJ databases">
        <title>Draft genome sequence of Streptomyces sp. K1PA1 isolated from peat swamp forest in Thailand.</title>
        <authorList>
            <person name="Klaysubun C."/>
            <person name="Duangmal K."/>
        </authorList>
    </citation>
    <scope>NUCLEOTIDE SEQUENCE [LARGE SCALE GENOMIC DNA]</scope>
    <source>
        <strain evidence="3 4">K1PA1</strain>
    </source>
</reference>
<feature type="region of interest" description="Disordered" evidence="1">
    <location>
        <begin position="1"/>
        <end position="55"/>
    </location>
</feature>
<accession>A0ABT6ACU2</accession>
<organism evidence="3 4">
    <name type="scientific">Streptomyces tropicalis</name>
    <dbReference type="NCBI Taxonomy" id="3034234"/>
    <lineage>
        <taxon>Bacteria</taxon>
        <taxon>Bacillati</taxon>
        <taxon>Actinomycetota</taxon>
        <taxon>Actinomycetes</taxon>
        <taxon>Kitasatosporales</taxon>
        <taxon>Streptomycetaceae</taxon>
        <taxon>Streptomyces</taxon>
    </lineage>
</organism>
<dbReference type="RefSeq" id="WP_276111722.1">
    <property type="nucleotide sequence ID" value="NZ_JARJBB010000019.1"/>
</dbReference>
<feature type="transmembrane region" description="Helical" evidence="2">
    <location>
        <begin position="158"/>
        <end position="175"/>
    </location>
</feature>
<dbReference type="Gene3D" id="1.10.287.700">
    <property type="entry name" value="Helix hairpin bin"/>
    <property type="match status" value="1"/>
</dbReference>
<dbReference type="EMBL" id="JARJBB010000019">
    <property type="protein sequence ID" value="MDF3302151.1"/>
    <property type="molecule type" value="Genomic_DNA"/>
</dbReference>
<evidence type="ECO:0000256" key="1">
    <source>
        <dbReference type="SAM" id="MobiDB-lite"/>
    </source>
</evidence>
<sequence length="182" mass="18891">MTDSTQGADGRSTPASGAKGPDEMRRQLDEGRGRPGDAAAELAGKADVRGRAKARAADLKDKAGAMTVQLRGSASHAGHRMQETAARAGHRAQERASHAGHQAQERAVHAGHRAHERAVHAGHTVHDRAADAGHTVEESLPGPVRSAVRSCRNDPRPLLIAAGAVAALAAAGVLARRRAGRH</sequence>
<feature type="compositionally biased region" description="Basic and acidic residues" evidence="1">
    <location>
        <begin position="20"/>
        <end position="35"/>
    </location>
</feature>
<keyword evidence="4" id="KW-1185">Reference proteome</keyword>
<keyword evidence="2" id="KW-1133">Transmembrane helix</keyword>